<organism evidence="3 4">
    <name type="scientific">Pseudoalteromonas qingdaonensis</name>
    <dbReference type="NCBI Taxonomy" id="3131913"/>
    <lineage>
        <taxon>Bacteria</taxon>
        <taxon>Pseudomonadati</taxon>
        <taxon>Pseudomonadota</taxon>
        <taxon>Gammaproteobacteria</taxon>
        <taxon>Alteromonadales</taxon>
        <taxon>Pseudoalteromonadaceae</taxon>
        <taxon>Pseudoalteromonas</taxon>
    </lineage>
</organism>
<dbReference type="EC" id="2.7.7.65" evidence="1"/>
<reference evidence="3 4" key="1">
    <citation type="submission" date="2024-03" db="EMBL/GenBank/DDBJ databases">
        <title>Pseudoalteromonas qingdaonensis sp. nov., isolated from the intestines of marine benthic organisms.</title>
        <authorList>
            <person name="Lin X."/>
            <person name="Fang S."/>
            <person name="Hu X."/>
        </authorList>
    </citation>
    <scope>NUCLEOTIDE SEQUENCE [LARGE SCALE GENOMIC DNA]</scope>
    <source>
        <strain evidence="3 4">YIC-827</strain>
    </source>
</reference>
<protein>
    <recommendedName>
        <fullName evidence="1">diguanylate cyclase</fullName>
        <ecNumber evidence="1">2.7.7.65</ecNumber>
    </recommendedName>
</protein>
<dbReference type="Proteomes" id="UP001447008">
    <property type="component" value="Unassembled WGS sequence"/>
</dbReference>
<sequence length="325" mass="36608">MDNVHILTYGHNATTHDATKAAHLFRPALALNVTALTQELQRSLELVTLLDIFAEYVRPHFHFSGLQLHSSLGVNEMTNSQANTVANRFDIEVEGEHLGQLVYLSDSRFAPTLQAQIKKWHQILAYPLRNALTYNRVLRLATRDPLTGLNNRSDFNVHMEKKLELCRRQHRHFSLMLLDLDNFKQVNDSHGHQVGDQTLQEFAAILRQSVRTTDCIFRFGGDEFAILVDDDNYATNTVVAKRIQTAVANSELMSRYGVSCSIGFALAQAKDVNMSLFERADKALYQAKFSGRNTYRGAPDLSAVPLTSINAHSDNQKPQKNAKIS</sequence>
<keyword evidence="3" id="KW-0548">Nucleotidyltransferase</keyword>
<evidence type="ECO:0000259" key="2">
    <source>
        <dbReference type="PROSITE" id="PS50887"/>
    </source>
</evidence>
<name>A0ABU9MUD2_9GAMM</name>
<comment type="caution">
    <text evidence="3">The sequence shown here is derived from an EMBL/GenBank/DDBJ whole genome shotgun (WGS) entry which is preliminary data.</text>
</comment>
<evidence type="ECO:0000256" key="1">
    <source>
        <dbReference type="ARBA" id="ARBA00012528"/>
    </source>
</evidence>
<dbReference type="InterPro" id="IPR043128">
    <property type="entry name" value="Rev_trsase/Diguanyl_cyclase"/>
</dbReference>
<dbReference type="InterPro" id="IPR000160">
    <property type="entry name" value="GGDEF_dom"/>
</dbReference>
<dbReference type="InterPro" id="IPR029787">
    <property type="entry name" value="Nucleotide_cyclase"/>
</dbReference>
<keyword evidence="3" id="KW-0808">Transferase</keyword>
<proteinExistence type="predicted"/>
<keyword evidence="4" id="KW-1185">Reference proteome</keyword>
<dbReference type="GO" id="GO:0052621">
    <property type="term" value="F:diguanylate cyclase activity"/>
    <property type="evidence" value="ECO:0007669"/>
    <property type="project" value="UniProtKB-EC"/>
</dbReference>
<feature type="domain" description="GGDEF" evidence="2">
    <location>
        <begin position="171"/>
        <end position="300"/>
    </location>
</feature>
<evidence type="ECO:0000313" key="3">
    <source>
        <dbReference type="EMBL" id="MEM0514660.1"/>
    </source>
</evidence>
<accession>A0ABU9MUD2</accession>
<dbReference type="SUPFAM" id="SSF55073">
    <property type="entry name" value="Nucleotide cyclase"/>
    <property type="match status" value="1"/>
</dbReference>
<dbReference type="EMBL" id="JBCGCU010000003">
    <property type="protein sequence ID" value="MEM0514660.1"/>
    <property type="molecule type" value="Genomic_DNA"/>
</dbReference>
<dbReference type="PANTHER" id="PTHR45138">
    <property type="entry name" value="REGULATORY COMPONENTS OF SENSORY TRANSDUCTION SYSTEM"/>
    <property type="match status" value="1"/>
</dbReference>
<dbReference type="RefSeq" id="WP_342676638.1">
    <property type="nucleotide sequence ID" value="NZ_JBCGCU010000003.1"/>
</dbReference>
<dbReference type="CDD" id="cd01949">
    <property type="entry name" value="GGDEF"/>
    <property type="match status" value="1"/>
</dbReference>
<dbReference type="InterPro" id="IPR050469">
    <property type="entry name" value="Diguanylate_Cyclase"/>
</dbReference>
<dbReference type="Pfam" id="PF00990">
    <property type="entry name" value="GGDEF"/>
    <property type="match status" value="1"/>
</dbReference>
<dbReference type="SMART" id="SM00267">
    <property type="entry name" value="GGDEF"/>
    <property type="match status" value="1"/>
</dbReference>
<dbReference type="NCBIfam" id="TIGR00254">
    <property type="entry name" value="GGDEF"/>
    <property type="match status" value="1"/>
</dbReference>
<dbReference type="PROSITE" id="PS50887">
    <property type="entry name" value="GGDEF"/>
    <property type="match status" value="1"/>
</dbReference>
<dbReference type="Gene3D" id="3.30.70.270">
    <property type="match status" value="1"/>
</dbReference>
<dbReference type="PANTHER" id="PTHR45138:SF6">
    <property type="entry name" value="DIGUANYLATE CYCLASE DGCN"/>
    <property type="match status" value="1"/>
</dbReference>
<evidence type="ECO:0000313" key="4">
    <source>
        <dbReference type="Proteomes" id="UP001447008"/>
    </source>
</evidence>
<gene>
    <name evidence="3" type="ORF">WCN91_04285</name>
</gene>